<sequence length="45" mass="5118">MAIQQGSIILEGQIGGVSFYQRSRRPLRERGRNVFEVIGVDVAWK</sequence>
<dbReference type="RefSeq" id="WP_177181247.1">
    <property type="nucleotide sequence ID" value="NZ_FNZR01000011.1"/>
</dbReference>
<evidence type="ECO:0000313" key="2">
    <source>
        <dbReference type="Proteomes" id="UP000198916"/>
    </source>
</evidence>
<gene>
    <name evidence="1" type="ORF">SAMN05421740_11155</name>
</gene>
<accession>A0A1H7TJ61</accession>
<reference evidence="2" key="1">
    <citation type="submission" date="2016-10" db="EMBL/GenBank/DDBJ databases">
        <authorList>
            <person name="Varghese N."/>
            <person name="Submissions S."/>
        </authorList>
    </citation>
    <scope>NUCLEOTIDE SEQUENCE [LARGE SCALE GENOMIC DNA]</scope>
    <source>
        <strain evidence="2">Jip14</strain>
    </source>
</reference>
<keyword evidence="2" id="KW-1185">Reference proteome</keyword>
<dbReference type="AlphaFoldDB" id="A0A1H7TJ61"/>
<name>A0A1H7TJ61_9SPHI</name>
<organism evidence="1 2">
    <name type="scientific">Parapedobacter koreensis</name>
    <dbReference type="NCBI Taxonomy" id="332977"/>
    <lineage>
        <taxon>Bacteria</taxon>
        <taxon>Pseudomonadati</taxon>
        <taxon>Bacteroidota</taxon>
        <taxon>Sphingobacteriia</taxon>
        <taxon>Sphingobacteriales</taxon>
        <taxon>Sphingobacteriaceae</taxon>
        <taxon>Parapedobacter</taxon>
    </lineage>
</organism>
<proteinExistence type="predicted"/>
<evidence type="ECO:0000313" key="1">
    <source>
        <dbReference type="EMBL" id="SEL83877.1"/>
    </source>
</evidence>
<dbReference type="STRING" id="332977.SAMN05421740_11155"/>
<protein>
    <submittedName>
        <fullName evidence="1">Uncharacterized protein</fullName>
    </submittedName>
</protein>
<dbReference type="EMBL" id="FNZR01000011">
    <property type="protein sequence ID" value="SEL83877.1"/>
    <property type="molecule type" value="Genomic_DNA"/>
</dbReference>
<dbReference type="Proteomes" id="UP000198916">
    <property type="component" value="Unassembled WGS sequence"/>
</dbReference>